<evidence type="ECO:0000313" key="2">
    <source>
        <dbReference type="Proteomes" id="UP000019140"/>
    </source>
</evidence>
<evidence type="ECO:0000313" key="1">
    <source>
        <dbReference type="EMBL" id="ETX01593.1"/>
    </source>
</evidence>
<dbReference type="Proteomes" id="UP000019140">
    <property type="component" value="Unassembled WGS sequence"/>
</dbReference>
<dbReference type="HOGENOM" id="CLU_3388643_0_0_7"/>
<organism evidence="1 2">
    <name type="scientific">Candidatus Entotheonella gemina</name>
    <dbReference type="NCBI Taxonomy" id="1429439"/>
    <lineage>
        <taxon>Bacteria</taxon>
        <taxon>Pseudomonadati</taxon>
        <taxon>Nitrospinota/Tectimicrobiota group</taxon>
        <taxon>Candidatus Tectimicrobiota</taxon>
        <taxon>Candidatus Entotheonellia</taxon>
        <taxon>Candidatus Entotheonellales</taxon>
        <taxon>Candidatus Entotheonellaceae</taxon>
        <taxon>Candidatus Entotheonella</taxon>
    </lineage>
</organism>
<protein>
    <submittedName>
        <fullName evidence="1">Uncharacterized protein</fullName>
    </submittedName>
</protein>
<accession>W4LUC5</accession>
<reference evidence="1 2" key="1">
    <citation type="journal article" date="2014" name="Nature">
        <title>An environmental bacterial taxon with a large and distinct metabolic repertoire.</title>
        <authorList>
            <person name="Wilson M.C."/>
            <person name="Mori T."/>
            <person name="Ruckert C."/>
            <person name="Uria A.R."/>
            <person name="Helf M.J."/>
            <person name="Takada K."/>
            <person name="Gernert C."/>
            <person name="Steffens U.A."/>
            <person name="Heycke N."/>
            <person name="Schmitt S."/>
            <person name="Rinke C."/>
            <person name="Helfrich E.J."/>
            <person name="Brachmann A.O."/>
            <person name="Gurgui C."/>
            <person name="Wakimoto T."/>
            <person name="Kracht M."/>
            <person name="Crusemann M."/>
            <person name="Hentschel U."/>
            <person name="Abe I."/>
            <person name="Matsunaga S."/>
            <person name="Kalinowski J."/>
            <person name="Takeyama H."/>
            <person name="Piel J."/>
        </authorList>
    </citation>
    <scope>NUCLEOTIDE SEQUENCE [LARGE SCALE GENOMIC DNA]</scope>
    <source>
        <strain evidence="2">TSY2</strain>
    </source>
</reference>
<gene>
    <name evidence="1" type="ORF">ETSY2_36920</name>
</gene>
<sequence>MQVLPTYMIYTLDTASTWELADLLGLVLQKKL</sequence>
<dbReference type="EMBL" id="AZHX01001604">
    <property type="protein sequence ID" value="ETX01593.1"/>
    <property type="molecule type" value="Genomic_DNA"/>
</dbReference>
<dbReference type="AlphaFoldDB" id="W4LUC5"/>
<comment type="caution">
    <text evidence="1">The sequence shown here is derived from an EMBL/GenBank/DDBJ whole genome shotgun (WGS) entry which is preliminary data.</text>
</comment>
<proteinExistence type="predicted"/>
<keyword evidence="2" id="KW-1185">Reference proteome</keyword>
<name>W4LUC5_9BACT</name>